<dbReference type="HAMAP" id="MF_00137">
    <property type="entry name" value="SAICAR_synth"/>
    <property type="match status" value="1"/>
</dbReference>
<dbReference type="PANTHER" id="PTHR43700">
    <property type="entry name" value="PHOSPHORIBOSYLAMINOIMIDAZOLE-SUCCINOCARBOXAMIDE SYNTHASE"/>
    <property type="match status" value="1"/>
</dbReference>
<dbReference type="InterPro" id="IPR036322">
    <property type="entry name" value="WD40_repeat_dom_sf"/>
</dbReference>
<dbReference type="PANTHER" id="PTHR43700:SF1">
    <property type="entry name" value="PHOSPHORIBOSYLAMINOIMIDAZOLE-SUCCINOCARBOXAMIDE SYNTHASE"/>
    <property type="match status" value="1"/>
</dbReference>
<dbReference type="EC" id="6.3.2.6" evidence="3"/>
<organism evidence="12 13">
    <name type="scientific">Lentinula aff. detonsa</name>
    <dbReference type="NCBI Taxonomy" id="2804958"/>
    <lineage>
        <taxon>Eukaryota</taxon>
        <taxon>Fungi</taxon>
        <taxon>Dikarya</taxon>
        <taxon>Basidiomycota</taxon>
        <taxon>Agaricomycotina</taxon>
        <taxon>Agaricomycetes</taxon>
        <taxon>Agaricomycetidae</taxon>
        <taxon>Agaricales</taxon>
        <taxon>Marasmiineae</taxon>
        <taxon>Omphalotaceae</taxon>
        <taxon>Lentinula</taxon>
    </lineage>
</organism>
<dbReference type="InterPro" id="IPR018236">
    <property type="entry name" value="SAICAR_synthetase_CS"/>
</dbReference>
<dbReference type="InterPro" id="IPR015943">
    <property type="entry name" value="WD40/YVTN_repeat-like_dom_sf"/>
</dbReference>
<feature type="compositionally biased region" description="Basic and acidic residues" evidence="10">
    <location>
        <begin position="336"/>
        <end position="347"/>
    </location>
</feature>
<keyword evidence="5" id="KW-0436">Ligase</keyword>
<dbReference type="Gene3D" id="3.30.200.20">
    <property type="entry name" value="Phosphorylase Kinase, domain 1"/>
    <property type="match status" value="1"/>
</dbReference>
<feature type="compositionally biased region" description="Polar residues" evidence="10">
    <location>
        <begin position="311"/>
        <end position="335"/>
    </location>
</feature>
<dbReference type="Proteomes" id="UP001163798">
    <property type="component" value="Unassembled WGS sequence"/>
</dbReference>
<dbReference type="SUPFAM" id="SSF50978">
    <property type="entry name" value="WD40 repeat-like"/>
    <property type="match status" value="1"/>
</dbReference>
<evidence type="ECO:0000256" key="9">
    <source>
        <dbReference type="ARBA" id="ARBA00030409"/>
    </source>
</evidence>
<feature type="domain" description="SAICAR synthetase/ADE2 N-terminal" evidence="11">
    <location>
        <begin position="15"/>
        <end position="270"/>
    </location>
</feature>
<dbReference type="InterPro" id="IPR001680">
    <property type="entry name" value="WD40_rpt"/>
</dbReference>
<evidence type="ECO:0000256" key="1">
    <source>
        <dbReference type="ARBA" id="ARBA00004672"/>
    </source>
</evidence>
<dbReference type="InterPro" id="IPR028923">
    <property type="entry name" value="SAICAR_synt/ADE2_N"/>
</dbReference>
<dbReference type="InterPro" id="IPR001636">
    <property type="entry name" value="SAICAR_synth"/>
</dbReference>
<dbReference type="CDD" id="cd01414">
    <property type="entry name" value="SAICAR_synt_Sc"/>
    <property type="match status" value="1"/>
</dbReference>
<evidence type="ECO:0000256" key="2">
    <source>
        <dbReference type="ARBA" id="ARBA00010190"/>
    </source>
</evidence>
<keyword evidence="6" id="KW-0547">Nucleotide-binding</keyword>
<evidence type="ECO:0000256" key="5">
    <source>
        <dbReference type="ARBA" id="ARBA00022598"/>
    </source>
</evidence>
<keyword evidence="7" id="KW-0658">Purine biosynthesis</keyword>
<evidence type="ECO:0000256" key="7">
    <source>
        <dbReference type="ARBA" id="ARBA00022755"/>
    </source>
</evidence>
<keyword evidence="13" id="KW-1185">Reference proteome</keyword>
<comment type="caution">
    <text evidence="12">The sequence shown here is derived from an EMBL/GenBank/DDBJ whole genome shotgun (WGS) entry which is preliminary data.</text>
</comment>
<reference evidence="12" key="1">
    <citation type="submission" date="2022-08" db="EMBL/GenBank/DDBJ databases">
        <authorList>
            <consortium name="DOE Joint Genome Institute"/>
            <person name="Min B."/>
            <person name="Riley R."/>
            <person name="Sierra-Patev S."/>
            <person name="Naranjo-Ortiz M."/>
            <person name="Looney B."/>
            <person name="Konkel Z."/>
            <person name="Slot J.C."/>
            <person name="Sakamoto Y."/>
            <person name="Steenwyk J.L."/>
            <person name="Rokas A."/>
            <person name="Carro J."/>
            <person name="Camarero S."/>
            <person name="Ferreira P."/>
            <person name="Molpeceres G."/>
            <person name="Ruiz-Duenas F.J."/>
            <person name="Serrano A."/>
            <person name="Henrissat B."/>
            <person name="Drula E."/>
            <person name="Hughes K.W."/>
            <person name="Mata J.L."/>
            <person name="Ishikawa N.K."/>
            <person name="Vargas-Isla R."/>
            <person name="Ushijima S."/>
            <person name="Smith C.A."/>
            <person name="Ahrendt S."/>
            <person name="Andreopoulos W."/>
            <person name="He G."/>
            <person name="Labutti K."/>
            <person name="Lipzen A."/>
            <person name="Ng V."/>
            <person name="Sandor L."/>
            <person name="Barry K."/>
            <person name="Martinez A.T."/>
            <person name="Xiao Y."/>
            <person name="Gibbons J.G."/>
            <person name="Terashima K."/>
            <person name="Hibbett D.S."/>
            <person name="Grigoriev I.V."/>
        </authorList>
    </citation>
    <scope>NUCLEOTIDE SEQUENCE</scope>
    <source>
        <strain evidence="12">TFB10291</strain>
    </source>
</reference>
<evidence type="ECO:0000256" key="8">
    <source>
        <dbReference type="ARBA" id="ARBA00022840"/>
    </source>
</evidence>
<evidence type="ECO:0000256" key="10">
    <source>
        <dbReference type="SAM" id="MobiDB-lite"/>
    </source>
</evidence>
<evidence type="ECO:0000313" key="12">
    <source>
        <dbReference type="EMBL" id="KAJ3783917.1"/>
    </source>
</evidence>
<dbReference type="NCBIfam" id="TIGR00081">
    <property type="entry name" value="purC"/>
    <property type="match status" value="1"/>
</dbReference>
<protein>
    <recommendedName>
        <fullName evidence="4">Phosphoribosylaminoimidazole-succinocarboxamide synthase</fullName>
        <ecNumber evidence="3">6.3.2.6</ecNumber>
    </recommendedName>
    <alternativeName>
        <fullName evidence="9">SAICAR synthetase</fullName>
    </alternativeName>
</protein>
<evidence type="ECO:0000256" key="4">
    <source>
        <dbReference type="ARBA" id="ARBA00016460"/>
    </source>
</evidence>
<feature type="compositionally biased region" description="Low complexity" evidence="10">
    <location>
        <begin position="387"/>
        <end position="396"/>
    </location>
</feature>
<feature type="region of interest" description="Disordered" evidence="10">
    <location>
        <begin position="642"/>
        <end position="662"/>
    </location>
</feature>
<dbReference type="Pfam" id="PF01259">
    <property type="entry name" value="SAICAR_synt"/>
    <property type="match status" value="1"/>
</dbReference>
<sequence>MTALTETNLLDLVLLSKGKVRDVYSTPSPEHLLFVATDRISAYDVILKNGIPGKGKLLTQISLFWFSKLGHIIPNHFVTANIDDMPEEVRKYKDQLDGRAMLVKKAKVVPLEAIPIPANVDPGSAWSEYQKSGTVHGISLPAGLLESQKLPEPLLTPSTKAEQGAHDENISPEQASDLIGESIYAQISQAALKLYSEAAAYAHSKGVILADTKFEFGLVPSTTSSNEETLILVDELLTPDSSRYWPLEGYEVGKSQPSFDKQYLRDWLVGAGFKKGLEGGKKGLTLITTMSRALRPRKSQPSYASLAGIGNDNSEAGPSTISLDDNSSGSDFTPETETKSRKSRGVDEKDEGDGLSDEDDEPPEKLQILSSKPSGPKPKGRVRKGKGPVSVVKSTVSKPTTLSGSFRRQMYVLPTPSVHHRHRAVPLYSVPGRVERLVSRPSLFSNPEVVLTNNFTMNATIIDRLNKAWGYNVGPGPIWELIEDRAWFKEAQGLMENERNRRPKVHENVFVPKGWSFLNVEEASMYLPTDDVTTEEGNFRPPPEIPCSFGPFGSQTTRATEMFTAFKMADFIPNSSAHVFNAGAPAWGIDWCPLHPDTREENGHTYYLAVGPLPSPSHSPEIGIRVHRPSRACIQIWSLSSDVDPASTSRGRKGKTNTASEPDTGTMRCELVICIDSGPAYELKWCPLPSPSVQTMIGEHHTPRKLGLLSGTFEDGSFVIFAIPDPKDIAPPEHDRTGPLYIRLPEPVLRIEMEETCCWSIDWANSEVVAIGMTNGSIGVYDVGSALKQVDDISLGSLPITDLLPTHYLNIHQAAIRALAWIRAPTNDRLGEPRFDEDPIVLGSGGSDGVVCLTNIRSGHGSVMNRTRDVINSMSYSPYGGGPVTVDHDDVVKAYSASPKMLGRGHMLVEPSGPVWSISSSDFHPQLAVGAADGTCTTTNLLRSTRRGGSVPFFAHKIYQLDYNRITKEYRMLEQFLPQETQDRGAANNPNNIKLKNAVNSEQGTGVWPREVGVQRVVWNNGNGLAAAGMLASATGSGLCRVDVLSGRWLKEKSVKMPYGGIENIRLEGDNVGYDMDVDYDE</sequence>
<evidence type="ECO:0000259" key="11">
    <source>
        <dbReference type="Pfam" id="PF01259"/>
    </source>
</evidence>
<keyword evidence="8" id="KW-0067">ATP-binding</keyword>
<dbReference type="EMBL" id="MU793398">
    <property type="protein sequence ID" value="KAJ3783917.1"/>
    <property type="molecule type" value="Genomic_DNA"/>
</dbReference>
<dbReference type="GO" id="GO:0005737">
    <property type="term" value="C:cytoplasm"/>
    <property type="evidence" value="ECO:0007669"/>
    <property type="project" value="TreeGrafter"/>
</dbReference>
<evidence type="ECO:0000256" key="6">
    <source>
        <dbReference type="ARBA" id="ARBA00022741"/>
    </source>
</evidence>
<name>A0AA38NII4_9AGAR</name>
<dbReference type="NCBIfam" id="NF010568">
    <property type="entry name" value="PRK13961.1"/>
    <property type="match status" value="1"/>
</dbReference>
<accession>A0AA38NII4</accession>
<evidence type="ECO:0000256" key="3">
    <source>
        <dbReference type="ARBA" id="ARBA00012217"/>
    </source>
</evidence>
<feature type="region of interest" description="Disordered" evidence="10">
    <location>
        <begin position="292"/>
        <end position="396"/>
    </location>
</feature>
<proteinExistence type="inferred from homology"/>
<dbReference type="SMART" id="SM00320">
    <property type="entry name" value="WD40"/>
    <property type="match status" value="3"/>
</dbReference>
<feature type="compositionally biased region" description="Acidic residues" evidence="10">
    <location>
        <begin position="348"/>
        <end position="362"/>
    </location>
</feature>
<dbReference type="Gene3D" id="3.30.470.20">
    <property type="entry name" value="ATP-grasp fold, B domain"/>
    <property type="match status" value="1"/>
</dbReference>
<dbReference type="PROSITE" id="PS01058">
    <property type="entry name" value="SAICAR_SYNTHETASE_2"/>
    <property type="match status" value="1"/>
</dbReference>
<comment type="similarity">
    <text evidence="2">Belongs to the SAICAR synthetase family.</text>
</comment>
<evidence type="ECO:0000313" key="13">
    <source>
        <dbReference type="Proteomes" id="UP001163798"/>
    </source>
</evidence>
<gene>
    <name evidence="12" type="ORF">GGU10DRAFT_377221</name>
</gene>
<dbReference type="GO" id="GO:0004639">
    <property type="term" value="F:phosphoribosylaminoimidazolesuccinocarboxamide synthase activity"/>
    <property type="evidence" value="ECO:0007669"/>
    <property type="project" value="UniProtKB-EC"/>
</dbReference>
<dbReference type="AlphaFoldDB" id="A0AA38NII4"/>
<dbReference type="GO" id="GO:0005524">
    <property type="term" value="F:ATP binding"/>
    <property type="evidence" value="ECO:0007669"/>
    <property type="project" value="UniProtKB-KW"/>
</dbReference>
<comment type="pathway">
    <text evidence="1">Purine metabolism; IMP biosynthesis via de novo pathway; 5-amino-1-(5-phospho-D-ribosyl)imidazole-4-carboxamide from 5-amino-1-(5-phospho-D-ribosyl)imidazole-4-carboxylate: step 1/2.</text>
</comment>
<dbReference type="SUPFAM" id="SSF56104">
    <property type="entry name" value="SAICAR synthase-like"/>
    <property type="match status" value="1"/>
</dbReference>
<dbReference type="Gene3D" id="2.130.10.10">
    <property type="entry name" value="YVTN repeat-like/Quinoprotein amine dehydrogenase"/>
    <property type="match status" value="1"/>
</dbReference>
<dbReference type="GO" id="GO:0006189">
    <property type="term" value="P:'de novo' IMP biosynthetic process"/>
    <property type="evidence" value="ECO:0007669"/>
    <property type="project" value="TreeGrafter"/>
</dbReference>